<name>A0A813FTP5_POLGL</name>
<organism evidence="2 3">
    <name type="scientific">Polarella glacialis</name>
    <name type="common">Dinoflagellate</name>
    <dbReference type="NCBI Taxonomy" id="89957"/>
    <lineage>
        <taxon>Eukaryota</taxon>
        <taxon>Sar</taxon>
        <taxon>Alveolata</taxon>
        <taxon>Dinophyceae</taxon>
        <taxon>Suessiales</taxon>
        <taxon>Suessiaceae</taxon>
        <taxon>Polarella</taxon>
    </lineage>
</organism>
<feature type="transmembrane region" description="Helical" evidence="1">
    <location>
        <begin position="12"/>
        <end position="29"/>
    </location>
</feature>
<dbReference type="SUPFAM" id="SSF81340">
    <property type="entry name" value="Clc chloride channel"/>
    <property type="match status" value="1"/>
</dbReference>
<dbReference type="Proteomes" id="UP000654075">
    <property type="component" value="Unassembled WGS sequence"/>
</dbReference>
<protein>
    <submittedName>
        <fullName evidence="2">Uncharacterized protein</fullName>
    </submittedName>
</protein>
<keyword evidence="1" id="KW-1133">Transmembrane helix</keyword>
<dbReference type="InterPro" id="IPR014743">
    <property type="entry name" value="Cl-channel_core"/>
</dbReference>
<evidence type="ECO:0000256" key="1">
    <source>
        <dbReference type="SAM" id="Phobius"/>
    </source>
</evidence>
<dbReference type="OrthoDB" id="428525at2759"/>
<keyword evidence="3" id="KW-1185">Reference proteome</keyword>
<sequence>MMVEITGDPIMIFPVGFTTIFAVIVGNWVNHGLYHALFEIYWVRHRPARIQYDMWRESATGMPLEDMMPRNDPIVVPAQGGRAGISAAIDGRSLTICNNYSGFPLVNEDGAVIGLCDRKGLE</sequence>
<keyword evidence="1" id="KW-0472">Membrane</keyword>
<accession>A0A813FTP5</accession>
<reference evidence="2" key="1">
    <citation type="submission" date="2021-02" db="EMBL/GenBank/DDBJ databases">
        <authorList>
            <person name="Dougan E. K."/>
            <person name="Rhodes N."/>
            <person name="Thang M."/>
            <person name="Chan C."/>
        </authorList>
    </citation>
    <scope>NUCLEOTIDE SEQUENCE</scope>
</reference>
<keyword evidence="1" id="KW-0812">Transmembrane</keyword>
<feature type="non-terminal residue" evidence="2">
    <location>
        <position position="1"/>
    </location>
</feature>
<proteinExistence type="predicted"/>
<dbReference type="EMBL" id="CAJNNV010025672">
    <property type="protein sequence ID" value="CAE8615623.1"/>
    <property type="molecule type" value="Genomic_DNA"/>
</dbReference>
<evidence type="ECO:0000313" key="3">
    <source>
        <dbReference type="Proteomes" id="UP000654075"/>
    </source>
</evidence>
<comment type="caution">
    <text evidence="2">The sequence shown here is derived from an EMBL/GenBank/DDBJ whole genome shotgun (WGS) entry which is preliminary data.</text>
</comment>
<dbReference type="AlphaFoldDB" id="A0A813FTP5"/>
<evidence type="ECO:0000313" key="2">
    <source>
        <dbReference type="EMBL" id="CAE8615623.1"/>
    </source>
</evidence>
<gene>
    <name evidence="2" type="ORF">PGLA1383_LOCUS33336</name>
</gene>